<dbReference type="CDD" id="cd07344">
    <property type="entry name" value="M48_yhfN_like"/>
    <property type="match status" value="1"/>
</dbReference>
<gene>
    <name evidence="2" type="ORF">EGN60_03125</name>
</gene>
<dbReference type="Pfam" id="PF01863">
    <property type="entry name" value="YgjP-like"/>
    <property type="match status" value="1"/>
</dbReference>
<dbReference type="Gene3D" id="3.30.2010.10">
    <property type="entry name" value="Metalloproteases ('zincins'), catalytic domain"/>
    <property type="match status" value="1"/>
</dbReference>
<proteinExistence type="predicted"/>
<dbReference type="KEGG" id="mstr:EGN60_03125"/>
<accession>A0A3G8LI59</accession>
<evidence type="ECO:0000313" key="3">
    <source>
        <dbReference type="Proteomes" id="UP000275883"/>
    </source>
</evidence>
<dbReference type="RefSeq" id="WP_124724608.1">
    <property type="nucleotide sequence ID" value="NZ_CP034044.1"/>
</dbReference>
<dbReference type="InterPro" id="IPR002725">
    <property type="entry name" value="YgjP-like_metallopeptidase"/>
</dbReference>
<protein>
    <submittedName>
        <fullName evidence="2">DUF45 domain-containing protein</fullName>
    </submittedName>
</protein>
<name>A0A3G8LI59_9MOLU</name>
<dbReference type="Proteomes" id="UP000275883">
    <property type="component" value="Chromosome"/>
</dbReference>
<dbReference type="InterPro" id="IPR053136">
    <property type="entry name" value="UTP_pyrophosphatase-like"/>
</dbReference>
<dbReference type="OrthoDB" id="9811177at2"/>
<dbReference type="AlphaFoldDB" id="A0A3G8LI59"/>
<feature type="domain" description="YgjP-like metallopeptidase" evidence="1">
    <location>
        <begin position="28"/>
        <end position="238"/>
    </location>
</feature>
<reference evidence="2 3" key="1">
    <citation type="submission" date="2018-11" db="EMBL/GenBank/DDBJ databases">
        <title>Genome sequence of Mycoplasma struthionis sp. nov.</title>
        <authorList>
            <person name="Spergser J."/>
        </authorList>
    </citation>
    <scope>NUCLEOTIDE SEQUENCE [LARGE SCALE GENOMIC DNA]</scope>
    <source>
        <strain evidence="2 3">237IA</strain>
    </source>
</reference>
<dbReference type="EMBL" id="CP034044">
    <property type="protein sequence ID" value="AZG68915.1"/>
    <property type="molecule type" value="Genomic_DNA"/>
</dbReference>
<dbReference type="PANTHER" id="PTHR30399">
    <property type="entry name" value="UNCHARACTERIZED PROTEIN YGJP"/>
    <property type="match status" value="1"/>
</dbReference>
<dbReference type="PANTHER" id="PTHR30399:SF1">
    <property type="entry name" value="UTP PYROPHOSPHATASE"/>
    <property type="match status" value="1"/>
</dbReference>
<sequence>MEKTYLLENYIFDDKSYNINVILTNNKYMYAGVKKSQIYLKVPKKYNNLVNIDSFLKNVFPKLLKIKKRQDNIEALGINLKQDYVYFFGQKYLIQLINEKSKSDYEIKENNLIIYLANPRFSIERVTKKIEEDFCEILIKKFKEFSEYYAKEILPEKSNFEIKLSKARLTRIWASNFVSKNLITVSRYLLHFNDEIIKSIVVHELSHFIYQNHSKDFYKLVIKHFPEYKKAKHALDNHLFNY</sequence>
<keyword evidence="3" id="KW-1185">Reference proteome</keyword>
<organism evidence="2 3">
    <name type="scientific">Mycoplasma struthionis</name>
    <dbReference type="NCBI Taxonomy" id="538220"/>
    <lineage>
        <taxon>Bacteria</taxon>
        <taxon>Bacillati</taxon>
        <taxon>Mycoplasmatota</taxon>
        <taxon>Mollicutes</taxon>
        <taxon>Mycoplasmataceae</taxon>
        <taxon>Mycoplasma</taxon>
    </lineage>
</organism>
<evidence type="ECO:0000313" key="2">
    <source>
        <dbReference type="EMBL" id="AZG68915.1"/>
    </source>
</evidence>
<evidence type="ECO:0000259" key="1">
    <source>
        <dbReference type="Pfam" id="PF01863"/>
    </source>
</evidence>